<keyword evidence="1" id="KW-0472">Membrane</keyword>
<dbReference type="OrthoDB" id="3208379at2759"/>
<sequence>LVFSLASIVLDAAFVWRYQRQLTNNFDMRSVMNEFIFTPSEDVLAVFLSLPMSFLLWSVVTFSAAVISYAWTRFPVSRASPIGVTAATAFVFGLSGATWGLHQWLWRIVPQSERKWR</sequence>
<reference evidence="2 3" key="1">
    <citation type="submission" date="2014-04" db="EMBL/GenBank/DDBJ databases">
        <authorList>
            <consortium name="DOE Joint Genome Institute"/>
            <person name="Kuo A."/>
            <person name="Girlanda M."/>
            <person name="Perotto S."/>
            <person name="Kohler A."/>
            <person name="Nagy L.G."/>
            <person name="Floudas D."/>
            <person name="Copeland A."/>
            <person name="Barry K.W."/>
            <person name="Cichocki N."/>
            <person name="Veneault-Fourrey C."/>
            <person name="LaButti K."/>
            <person name="Lindquist E.A."/>
            <person name="Lipzen A."/>
            <person name="Lundell T."/>
            <person name="Morin E."/>
            <person name="Murat C."/>
            <person name="Sun H."/>
            <person name="Tunlid A."/>
            <person name="Henrissat B."/>
            <person name="Grigoriev I.V."/>
            <person name="Hibbett D.S."/>
            <person name="Martin F."/>
            <person name="Nordberg H.P."/>
            <person name="Cantor M.N."/>
            <person name="Hua S.X."/>
        </authorList>
    </citation>
    <scope>NUCLEOTIDE SEQUENCE [LARGE SCALE GENOMIC DNA]</scope>
    <source>
        <strain evidence="2 3">MUT 4182</strain>
    </source>
</reference>
<evidence type="ECO:0000313" key="3">
    <source>
        <dbReference type="Proteomes" id="UP000054248"/>
    </source>
</evidence>
<feature type="transmembrane region" description="Helical" evidence="1">
    <location>
        <begin position="82"/>
        <end position="101"/>
    </location>
</feature>
<organism evidence="2 3">
    <name type="scientific">Tulasnella calospora MUT 4182</name>
    <dbReference type="NCBI Taxonomy" id="1051891"/>
    <lineage>
        <taxon>Eukaryota</taxon>
        <taxon>Fungi</taxon>
        <taxon>Dikarya</taxon>
        <taxon>Basidiomycota</taxon>
        <taxon>Agaricomycotina</taxon>
        <taxon>Agaricomycetes</taxon>
        <taxon>Cantharellales</taxon>
        <taxon>Tulasnellaceae</taxon>
        <taxon>Tulasnella</taxon>
    </lineage>
</organism>
<keyword evidence="3" id="KW-1185">Reference proteome</keyword>
<evidence type="ECO:0000256" key="1">
    <source>
        <dbReference type="SAM" id="Phobius"/>
    </source>
</evidence>
<proteinExistence type="predicted"/>
<keyword evidence="1" id="KW-0812">Transmembrane</keyword>
<feature type="non-terminal residue" evidence="2">
    <location>
        <position position="117"/>
    </location>
</feature>
<evidence type="ECO:0000313" key="2">
    <source>
        <dbReference type="EMBL" id="KIO20565.1"/>
    </source>
</evidence>
<reference evidence="3" key="2">
    <citation type="submission" date="2015-01" db="EMBL/GenBank/DDBJ databases">
        <title>Evolutionary Origins and Diversification of the Mycorrhizal Mutualists.</title>
        <authorList>
            <consortium name="DOE Joint Genome Institute"/>
            <consortium name="Mycorrhizal Genomics Consortium"/>
            <person name="Kohler A."/>
            <person name="Kuo A."/>
            <person name="Nagy L.G."/>
            <person name="Floudas D."/>
            <person name="Copeland A."/>
            <person name="Barry K.W."/>
            <person name="Cichocki N."/>
            <person name="Veneault-Fourrey C."/>
            <person name="LaButti K."/>
            <person name="Lindquist E.A."/>
            <person name="Lipzen A."/>
            <person name="Lundell T."/>
            <person name="Morin E."/>
            <person name="Murat C."/>
            <person name="Riley R."/>
            <person name="Ohm R."/>
            <person name="Sun H."/>
            <person name="Tunlid A."/>
            <person name="Henrissat B."/>
            <person name="Grigoriev I.V."/>
            <person name="Hibbett D.S."/>
            <person name="Martin F."/>
        </authorList>
    </citation>
    <scope>NUCLEOTIDE SEQUENCE [LARGE SCALE GENOMIC DNA]</scope>
    <source>
        <strain evidence="3">MUT 4182</strain>
    </source>
</reference>
<feature type="transmembrane region" description="Helical" evidence="1">
    <location>
        <begin position="43"/>
        <end position="70"/>
    </location>
</feature>
<dbReference type="EMBL" id="KN823170">
    <property type="protein sequence ID" value="KIO20565.1"/>
    <property type="molecule type" value="Genomic_DNA"/>
</dbReference>
<protein>
    <submittedName>
        <fullName evidence="2">Uncharacterized protein</fullName>
    </submittedName>
</protein>
<accession>A0A0C3PYV7</accession>
<keyword evidence="1" id="KW-1133">Transmembrane helix</keyword>
<gene>
    <name evidence="2" type="ORF">M407DRAFT_49620</name>
</gene>
<dbReference type="HOGENOM" id="CLU_2090657_0_0_1"/>
<dbReference type="Proteomes" id="UP000054248">
    <property type="component" value="Unassembled WGS sequence"/>
</dbReference>
<dbReference type="AlphaFoldDB" id="A0A0C3PYV7"/>
<name>A0A0C3PYV7_9AGAM</name>
<feature type="non-terminal residue" evidence="2">
    <location>
        <position position="1"/>
    </location>
</feature>